<dbReference type="PANTHER" id="PTHR46890">
    <property type="entry name" value="NON-LTR RETROLELEMENT REVERSE TRANSCRIPTASE-LIKE PROTEIN-RELATED"/>
    <property type="match status" value="1"/>
</dbReference>
<evidence type="ECO:0000313" key="3">
    <source>
        <dbReference type="EMBL" id="SPD17377.1"/>
    </source>
</evidence>
<reference evidence="3" key="1">
    <citation type="submission" date="2018-02" db="EMBL/GenBank/DDBJ databases">
        <authorList>
            <person name="Cohen D.B."/>
            <person name="Kent A.D."/>
        </authorList>
    </citation>
    <scope>NUCLEOTIDE SEQUENCE</scope>
</reference>
<organism evidence="3">
    <name type="scientific">Fagus sylvatica</name>
    <name type="common">Beechnut</name>
    <dbReference type="NCBI Taxonomy" id="28930"/>
    <lineage>
        <taxon>Eukaryota</taxon>
        <taxon>Viridiplantae</taxon>
        <taxon>Streptophyta</taxon>
        <taxon>Embryophyta</taxon>
        <taxon>Tracheophyta</taxon>
        <taxon>Spermatophyta</taxon>
        <taxon>Magnoliopsida</taxon>
        <taxon>eudicotyledons</taxon>
        <taxon>Gunneridae</taxon>
        <taxon>Pentapetalae</taxon>
        <taxon>rosids</taxon>
        <taxon>fabids</taxon>
        <taxon>Fagales</taxon>
        <taxon>Fagaceae</taxon>
        <taxon>Fagus</taxon>
    </lineage>
</organism>
<keyword evidence="1" id="KW-0812">Transmembrane</keyword>
<dbReference type="PANTHER" id="PTHR46890:SF50">
    <property type="entry name" value="RNA-DIRECTED DNA POLYMERASE, EUKARYOTA, REVERSE TRANSCRIPTASE ZINC-BINDING DOMAIN PROTEIN-RELATED"/>
    <property type="match status" value="1"/>
</dbReference>
<evidence type="ECO:0000259" key="2">
    <source>
        <dbReference type="Pfam" id="PF13966"/>
    </source>
</evidence>
<name>A0A2N9HTM1_FAGSY</name>
<proteinExistence type="predicted"/>
<accession>A0A2N9HTM1</accession>
<feature type="transmembrane region" description="Helical" evidence="1">
    <location>
        <begin position="460"/>
        <end position="482"/>
    </location>
</feature>
<dbReference type="AlphaFoldDB" id="A0A2N9HTM1"/>
<feature type="domain" description="Reverse transcriptase zinc-binding" evidence="2">
    <location>
        <begin position="374"/>
        <end position="458"/>
    </location>
</feature>
<protein>
    <recommendedName>
        <fullName evidence="2">Reverse transcriptase zinc-binding domain-containing protein</fullName>
    </recommendedName>
</protein>
<dbReference type="InterPro" id="IPR052343">
    <property type="entry name" value="Retrotransposon-Effector_Assoc"/>
</dbReference>
<dbReference type="Pfam" id="PF13966">
    <property type="entry name" value="zf-RVT"/>
    <property type="match status" value="1"/>
</dbReference>
<dbReference type="EMBL" id="OIVN01004445">
    <property type="protein sequence ID" value="SPD17377.1"/>
    <property type="molecule type" value="Genomic_DNA"/>
</dbReference>
<evidence type="ECO:0000256" key="1">
    <source>
        <dbReference type="SAM" id="Phobius"/>
    </source>
</evidence>
<dbReference type="InterPro" id="IPR026960">
    <property type="entry name" value="RVT-Znf"/>
</dbReference>
<sequence>MEVEGTVFEEDQDIQDWVLIERKFDKDEILQALQSSNGDKALGQDEFTMGFLKKCWRVVVLDVMAVFEEFHDFCTFEKSLNATFLALIPKKQNARNIKDFRPIGLIGSIYKLVSKVLTNRLKTVMENLISESQNAFVGGRQILDSVLVTNESLHSRIKSGIQGIIYPQQLMYIRLVLTYFEAMTGLQVNMSNSEMVPVGVVPNLSVLADIMCCSIVKWLWRFGPQLSLWRRAIALKYGTLSGGWITRSTQGAHGCGLWRSISSGWSDFVQYVEFEVGVGDHIRFWDDIWCGNRPLKDVFPDLYSISSNRQANIVAFLNHPASGSRPEWNVTFSRNFNDWEVEGVASFIEFIHSHTNFKVGGDGLWWRLKGNGLFDIKLFYNALRDFHPVNFPWKAIWGAHTPRRVSFFAWVATWGLILTEDHLKRRGFQLVGWCSMCRCDGETISHLLLHCEVAYGSWTFVFWTFGILWVLPGCVLDLFFGWHNWLGKNQSKIWNLVPSCLFWTLWQERNNRIFENVERIDSQLYELFSNTLYDWAIAWGYSSSTSVISFLESLHLT</sequence>
<gene>
    <name evidence="3" type="ORF">FSB_LOCUS45259</name>
</gene>
<keyword evidence="1" id="KW-0472">Membrane</keyword>
<keyword evidence="1" id="KW-1133">Transmembrane helix</keyword>